<accession>A0A1N6DJG9</accession>
<evidence type="ECO:0000313" key="1">
    <source>
        <dbReference type="EMBL" id="SIN70876.1"/>
    </source>
</evidence>
<dbReference type="EMBL" id="FSRC01000001">
    <property type="protein sequence ID" value="SIN70876.1"/>
    <property type="molecule type" value="Genomic_DNA"/>
</dbReference>
<gene>
    <name evidence="1" type="ORF">SAMN05444394_1001</name>
</gene>
<dbReference type="STRING" id="226505.SAMN05444394_1001"/>
<dbReference type="Proteomes" id="UP000185221">
    <property type="component" value="Unassembled WGS sequence"/>
</dbReference>
<reference evidence="2" key="1">
    <citation type="submission" date="2016-11" db="EMBL/GenBank/DDBJ databases">
        <authorList>
            <person name="Varghese N."/>
            <person name="Submissions S."/>
        </authorList>
    </citation>
    <scope>NUCLEOTIDE SEQUENCE [LARGE SCALE GENOMIC DNA]</scope>
    <source>
        <strain evidence="2">DSM 15292</strain>
    </source>
</reference>
<dbReference type="AlphaFoldDB" id="A0A1N6DJG9"/>
<evidence type="ECO:0000313" key="2">
    <source>
        <dbReference type="Proteomes" id="UP000185221"/>
    </source>
</evidence>
<keyword evidence="2" id="KW-1185">Reference proteome</keyword>
<protein>
    <submittedName>
        <fullName evidence="1">Uncharacterized protein</fullName>
    </submittedName>
</protein>
<organism evidence="1 2">
    <name type="scientific">Algoriphagus halophilus</name>
    <dbReference type="NCBI Taxonomy" id="226505"/>
    <lineage>
        <taxon>Bacteria</taxon>
        <taxon>Pseudomonadati</taxon>
        <taxon>Bacteroidota</taxon>
        <taxon>Cytophagia</taxon>
        <taxon>Cytophagales</taxon>
        <taxon>Cyclobacteriaceae</taxon>
        <taxon>Algoriphagus</taxon>
    </lineage>
</organism>
<proteinExistence type="predicted"/>
<dbReference type="RefSeq" id="WP_074223703.1">
    <property type="nucleotide sequence ID" value="NZ_FSRC01000001.1"/>
</dbReference>
<name>A0A1N6DJG9_9BACT</name>
<sequence length="438" mass="49433">MPFFSRLFLLILCFGIFFSASAQRLVTKRPSFYFLAGTSGAKLNQFDKLLEERGLTGLRNRYNTIGLGYQVRYNDFVIGMELYHNRGSKSEFDHYKLYYRTSRALLNVGYAFIEESRFQLIHYMSVGAGFLNFQMLPQHPSENLGDFLNDPSQGYILRKKDIQKGTKHYGNFLTEIGFQLSYDFDILGRNEALEVLMKLGYGFSPFEGKWNLNGISFDNAQSGAFIRVGAGLTLPDRNFFYKDASIGVSMISGIHFTSPTEFNEQLEEAGFNALDGSPSNWGLRILGESGNLLYGSDVYNLAMNGAANNIRNHTLNSLRVYGNLGMKFIQYRNMSIGVLGGIGYGNIRYTNTQKGKPDFPELFEKPRFDGYLKNSGLMAKPEIFLEYGVPIGKRNLFDVILTSSFGYELPLANYKLGDFNMSGYMSAPYLSFGLGIRP</sequence>